<organism evidence="14 15">
    <name type="scientific">Plesiocystis pacifica SIR-1</name>
    <dbReference type="NCBI Taxonomy" id="391625"/>
    <lineage>
        <taxon>Bacteria</taxon>
        <taxon>Pseudomonadati</taxon>
        <taxon>Myxococcota</taxon>
        <taxon>Polyangia</taxon>
        <taxon>Nannocystales</taxon>
        <taxon>Nannocystaceae</taxon>
        <taxon>Plesiocystis</taxon>
    </lineage>
</organism>
<name>A6G2S6_9BACT</name>
<dbReference type="AlphaFoldDB" id="A6G2S6"/>
<dbReference type="Proteomes" id="UP000005801">
    <property type="component" value="Unassembled WGS sequence"/>
</dbReference>
<feature type="domain" description="Peptidase M50" evidence="13">
    <location>
        <begin position="55"/>
        <end position="125"/>
    </location>
</feature>
<dbReference type="GO" id="GO:0016020">
    <property type="term" value="C:membrane"/>
    <property type="evidence" value="ECO:0007669"/>
    <property type="project" value="UniProtKB-SubCell"/>
</dbReference>
<comment type="similarity">
    <text evidence="3">Belongs to the peptidase M50B family.</text>
</comment>
<accession>A6G2S6</accession>
<keyword evidence="7" id="KW-0378">Hydrolase</keyword>
<dbReference type="eggNOG" id="COG1994">
    <property type="taxonomic scope" value="Bacteria"/>
</dbReference>
<evidence type="ECO:0000313" key="15">
    <source>
        <dbReference type="Proteomes" id="UP000005801"/>
    </source>
</evidence>
<dbReference type="GO" id="GO:0046872">
    <property type="term" value="F:metal ion binding"/>
    <property type="evidence" value="ECO:0007669"/>
    <property type="project" value="UniProtKB-KW"/>
</dbReference>
<evidence type="ECO:0000256" key="11">
    <source>
        <dbReference type="ARBA" id="ARBA00023136"/>
    </source>
</evidence>
<evidence type="ECO:0000256" key="3">
    <source>
        <dbReference type="ARBA" id="ARBA00007931"/>
    </source>
</evidence>
<evidence type="ECO:0000256" key="2">
    <source>
        <dbReference type="ARBA" id="ARBA00004141"/>
    </source>
</evidence>
<evidence type="ECO:0000256" key="10">
    <source>
        <dbReference type="ARBA" id="ARBA00023049"/>
    </source>
</evidence>
<dbReference type="RefSeq" id="WP_006971025.1">
    <property type="nucleotide sequence ID" value="NZ_ABCS01000016.1"/>
</dbReference>
<dbReference type="PANTHER" id="PTHR39188:SF3">
    <property type="entry name" value="STAGE IV SPORULATION PROTEIN FB"/>
    <property type="match status" value="1"/>
</dbReference>
<reference evidence="14 15" key="1">
    <citation type="submission" date="2007-06" db="EMBL/GenBank/DDBJ databases">
        <authorList>
            <person name="Shimkets L."/>
            <person name="Ferriera S."/>
            <person name="Johnson J."/>
            <person name="Kravitz S."/>
            <person name="Beeson K."/>
            <person name="Sutton G."/>
            <person name="Rogers Y.-H."/>
            <person name="Friedman R."/>
            <person name="Frazier M."/>
            <person name="Venter J.C."/>
        </authorList>
    </citation>
    <scope>NUCLEOTIDE SEQUENCE [LARGE SCALE GENOMIC DNA]</scope>
    <source>
        <strain evidence="14 15">SIR-1</strain>
    </source>
</reference>
<evidence type="ECO:0000256" key="5">
    <source>
        <dbReference type="ARBA" id="ARBA00022692"/>
    </source>
</evidence>
<dbReference type="EMBL" id="ABCS01000016">
    <property type="protein sequence ID" value="EDM79776.1"/>
    <property type="molecule type" value="Genomic_DNA"/>
</dbReference>
<dbReference type="PANTHER" id="PTHR39188">
    <property type="entry name" value="MEMBRANE-ASSOCIATED ZINC METALLOPROTEASE M50B"/>
    <property type="match status" value="1"/>
</dbReference>
<sequence>MFAEPPKSDFDVHFRVGKIPVRVHPLFWLIAMVFGALAVRGSNTHVFVGMALWAAATFVSILVHELGHAIAAKLHGWPPRIVLYSMGGLAIYTPTRMSRRARILIAFAGPGAGFVLGALILVAVLLTGHSVPLPGLPLTIGSGEAFTAGGGRLELFVVFLLYVNIFWGLLNLAPIQPLDGGAIAKAVMDERRPQDAWQMTCKVGVATGAILAVAGFLVWNSTFLAIMFGMLAYNNWQMMQRG</sequence>
<evidence type="ECO:0000256" key="6">
    <source>
        <dbReference type="ARBA" id="ARBA00022723"/>
    </source>
</evidence>
<feature type="transmembrane region" description="Helical" evidence="12">
    <location>
        <begin position="45"/>
        <end position="63"/>
    </location>
</feature>
<comment type="caution">
    <text evidence="14">The sequence shown here is derived from an EMBL/GenBank/DDBJ whole genome shotgun (WGS) entry which is preliminary data.</text>
</comment>
<comment type="cofactor">
    <cofactor evidence="1">
        <name>Zn(2+)</name>
        <dbReference type="ChEBI" id="CHEBI:29105"/>
    </cofactor>
</comment>
<dbReference type="InterPro" id="IPR008915">
    <property type="entry name" value="Peptidase_M50"/>
</dbReference>
<keyword evidence="9 12" id="KW-1133">Transmembrane helix</keyword>
<evidence type="ECO:0000256" key="9">
    <source>
        <dbReference type="ARBA" id="ARBA00022989"/>
    </source>
</evidence>
<keyword evidence="11 12" id="KW-0472">Membrane</keyword>
<comment type="subcellular location">
    <subcellularLocation>
        <location evidence="2">Membrane</location>
        <topology evidence="2">Multi-pass membrane protein</topology>
    </subcellularLocation>
</comment>
<evidence type="ECO:0000259" key="13">
    <source>
        <dbReference type="Pfam" id="PF02163"/>
    </source>
</evidence>
<dbReference type="Pfam" id="PF02163">
    <property type="entry name" value="Peptidase_M50"/>
    <property type="match status" value="2"/>
</dbReference>
<keyword evidence="6" id="KW-0479">Metal-binding</keyword>
<dbReference type="STRING" id="391625.PPSIR1_31793"/>
<keyword evidence="15" id="KW-1185">Reference proteome</keyword>
<gene>
    <name evidence="14" type="ORF">PPSIR1_31793</name>
</gene>
<evidence type="ECO:0000256" key="4">
    <source>
        <dbReference type="ARBA" id="ARBA00022670"/>
    </source>
</evidence>
<feature type="transmembrane region" description="Helical" evidence="12">
    <location>
        <begin position="103"/>
        <end position="126"/>
    </location>
</feature>
<feature type="transmembrane region" description="Helical" evidence="12">
    <location>
        <begin position="209"/>
        <end position="233"/>
    </location>
</feature>
<dbReference type="GO" id="GO:0008237">
    <property type="term" value="F:metallopeptidase activity"/>
    <property type="evidence" value="ECO:0007669"/>
    <property type="project" value="UniProtKB-KW"/>
</dbReference>
<proteinExistence type="inferred from homology"/>
<protein>
    <submittedName>
        <fullName evidence="14">Probable Zn-dependent protease</fullName>
    </submittedName>
</protein>
<evidence type="ECO:0000256" key="7">
    <source>
        <dbReference type="ARBA" id="ARBA00022801"/>
    </source>
</evidence>
<keyword evidence="5 12" id="KW-0812">Transmembrane</keyword>
<dbReference type="OrthoDB" id="166377at2"/>
<keyword evidence="10" id="KW-0482">Metalloprotease</keyword>
<feature type="transmembrane region" description="Helical" evidence="12">
    <location>
        <begin position="155"/>
        <end position="175"/>
    </location>
</feature>
<evidence type="ECO:0000256" key="1">
    <source>
        <dbReference type="ARBA" id="ARBA00001947"/>
    </source>
</evidence>
<evidence type="ECO:0000313" key="14">
    <source>
        <dbReference type="EMBL" id="EDM79776.1"/>
    </source>
</evidence>
<evidence type="ECO:0000256" key="8">
    <source>
        <dbReference type="ARBA" id="ARBA00022833"/>
    </source>
</evidence>
<keyword evidence="8" id="KW-0862">Zinc</keyword>
<dbReference type="GO" id="GO:0006508">
    <property type="term" value="P:proteolysis"/>
    <property type="evidence" value="ECO:0007669"/>
    <property type="project" value="UniProtKB-KW"/>
</dbReference>
<feature type="domain" description="Peptidase M50" evidence="13">
    <location>
        <begin position="139"/>
        <end position="208"/>
    </location>
</feature>
<evidence type="ECO:0000256" key="12">
    <source>
        <dbReference type="SAM" id="Phobius"/>
    </source>
</evidence>
<feature type="transmembrane region" description="Helical" evidence="12">
    <location>
        <begin position="21"/>
        <end position="39"/>
    </location>
</feature>
<keyword evidence="4 14" id="KW-0645">Protease</keyword>